<accession>A0ABS5PMX4</accession>
<keyword evidence="6" id="KW-1185">Reference proteome</keyword>
<dbReference type="Proteomes" id="UP000746471">
    <property type="component" value="Unassembled WGS sequence"/>
</dbReference>
<evidence type="ECO:0000313" key="5">
    <source>
        <dbReference type="EMBL" id="MBS7526505.1"/>
    </source>
</evidence>
<keyword evidence="1" id="KW-0813">Transport</keyword>
<proteinExistence type="predicted"/>
<dbReference type="SMART" id="SM00382">
    <property type="entry name" value="AAA"/>
    <property type="match status" value="1"/>
</dbReference>
<dbReference type="PANTHER" id="PTHR42788:SF20">
    <property type="entry name" value="ABC TRANSPORTER ATP-BINDING PROTEIN"/>
    <property type="match status" value="1"/>
</dbReference>
<dbReference type="GO" id="GO:0005524">
    <property type="term" value="F:ATP binding"/>
    <property type="evidence" value="ECO:0007669"/>
    <property type="project" value="UniProtKB-KW"/>
</dbReference>
<reference evidence="5 6" key="1">
    <citation type="submission" date="2021-05" db="EMBL/GenBank/DDBJ databases">
        <title>Fusibacter ferrireducens sp. nov., an anaerobic, sulfur- and Fe-reducing bacterium isolated from the mangrove sediment.</title>
        <authorList>
            <person name="Qiu D."/>
        </authorList>
    </citation>
    <scope>NUCLEOTIDE SEQUENCE [LARGE SCALE GENOMIC DNA]</scope>
    <source>
        <strain evidence="5 6">DSM 12116</strain>
    </source>
</reference>
<dbReference type="RefSeq" id="WP_213236362.1">
    <property type="nucleotide sequence ID" value="NZ_JAHBCL010000010.1"/>
</dbReference>
<dbReference type="InterPro" id="IPR017871">
    <property type="entry name" value="ABC_transporter-like_CS"/>
</dbReference>
<comment type="caution">
    <text evidence="5">The sequence shown here is derived from an EMBL/GenBank/DDBJ whole genome shotgun (WGS) entry which is preliminary data.</text>
</comment>
<organism evidence="5 6">
    <name type="scientific">Fusibacter paucivorans</name>
    <dbReference type="NCBI Taxonomy" id="76009"/>
    <lineage>
        <taxon>Bacteria</taxon>
        <taxon>Bacillati</taxon>
        <taxon>Bacillota</taxon>
        <taxon>Clostridia</taxon>
        <taxon>Eubacteriales</taxon>
        <taxon>Eubacteriales Family XII. Incertae Sedis</taxon>
        <taxon>Fusibacter</taxon>
    </lineage>
</organism>
<evidence type="ECO:0000256" key="3">
    <source>
        <dbReference type="ARBA" id="ARBA00022840"/>
    </source>
</evidence>
<evidence type="ECO:0000313" key="6">
    <source>
        <dbReference type="Proteomes" id="UP000746471"/>
    </source>
</evidence>
<dbReference type="EMBL" id="JAHBCL010000010">
    <property type="protein sequence ID" value="MBS7526505.1"/>
    <property type="molecule type" value="Genomic_DNA"/>
</dbReference>
<dbReference type="Pfam" id="PF00005">
    <property type="entry name" value="ABC_tran"/>
    <property type="match status" value="1"/>
</dbReference>
<keyword evidence="2" id="KW-0547">Nucleotide-binding</keyword>
<dbReference type="InterPro" id="IPR027417">
    <property type="entry name" value="P-loop_NTPase"/>
</dbReference>
<protein>
    <submittedName>
        <fullName evidence="5">ABC transporter ATP-binding protein</fullName>
    </submittedName>
</protein>
<evidence type="ECO:0000256" key="1">
    <source>
        <dbReference type="ARBA" id="ARBA00022448"/>
    </source>
</evidence>
<gene>
    <name evidence="5" type="ORF">KHM83_07425</name>
</gene>
<sequence>MALICFDHFKIQYAAKIVLAIDSLTLSPEKIYAVIGPSGCGKTTMLYALSGLLPNAAKASGTLRNEVIDATHIVLQDFGLLPWKTVLENVMLPMVLKNSISEQDEQAARSLLKWFKLDDYEKTYPMTLSGGQKQRVALARAWLTSPKLLLMDEPFSALDAITRETLQDEVKNLYLQSPKSVVIVTHSIEEAAFLGESIIILSADGTLSEVVENPSFALPNARSTADFYTMCYELRKRMKAVHL</sequence>
<feature type="domain" description="ABC transporter" evidence="4">
    <location>
        <begin position="3"/>
        <end position="228"/>
    </location>
</feature>
<dbReference type="Gene3D" id="3.40.50.300">
    <property type="entry name" value="P-loop containing nucleotide triphosphate hydrolases"/>
    <property type="match status" value="1"/>
</dbReference>
<dbReference type="PANTHER" id="PTHR42788">
    <property type="entry name" value="TAURINE IMPORT ATP-BINDING PROTEIN-RELATED"/>
    <property type="match status" value="1"/>
</dbReference>
<evidence type="ECO:0000256" key="2">
    <source>
        <dbReference type="ARBA" id="ARBA00022741"/>
    </source>
</evidence>
<name>A0ABS5PMX4_9FIRM</name>
<dbReference type="InterPro" id="IPR050166">
    <property type="entry name" value="ABC_transporter_ATP-bind"/>
</dbReference>
<keyword evidence="3 5" id="KW-0067">ATP-binding</keyword>
<dbReference type="SUPFAM" id="SSF52540">
    <property type="entry name" value="P-loop containing nucleoside triphosphate hydrolases"/>
    <property type="match status" value="1"/>
</dbReference>
<evidence type="ECO:0000259" key="4">
    <source>
        <dbReference type="PROSITE" id="PS50893"/>
    </source>
</evidence>
<dbReference type="PROSITE" id="PS00211">
    <property type="entry name" value="ABC_TRANSPORTER_1"/>
    <property type="match status" value="1"/>
</dbReference>
<dbReference type="PROSITE" id="PS50893">
    <property type="entry name" value="ABC_TRANSPORTER_2"/>
    <property type="match status" value="1"/>
</dbReference>
<dbReference type="InterPro" id="IPR003439">
    <property type="entry name" value="ABC_transporter-like_ATP-bd"/>
</dbReference>
<dbReference type="InterPro" id="IPR003593">
    <property type="entry name" value="AAA+_ATPase"/>
</dbReference>